<dbReference type="PROSITE" id="PS00893">
    <property type="entry name" value="NUDIX_BOX"/>
    <property type="match status" value="1"/>
</dbReference>
<dbReference type="InterPro" id="IPR020084">
    <property type="entry name" value="NUDIX_hydrolase_CS"/>
</dbReference>
<evidence type="ECO:0000256" key="9">
    <source>
        <dbReference type="ARBA" id="ARBA00023679"/>
    </source>
</evidence>
<dbReference type="GO" id="GO:0035529">
    <property type="term" value="F:NADH pyrophosphatase activity"/>
    <property type="evidence" value="ECO:0007669"/>
    <property type="project" value="TreeGrafter"/>
</dbReference>
<dbReference type="GO" id="GO:0005829">
    <property type="term" value="C:cytosol"/>
    <property type="evidence" value="ECO:0007669"/>
    <property type="project" value="TreeGrafter"/>
</dbReference>
<protein>
    <recommendedName>
        <fullName evidence="4">NAD(+) diphosphatase</fullName>
        <ecNumber evidence="4">3.6.1.22</ecNumber>
    </recommendedName>
</protein>
<dbReference type="SUPFAM" id="SSF55811">
    <property type="entry name" value="Nudix"/>
    <property type="match status" value="1"/>
</dbReference>
<dbReference type="EMBL" id="JACBZX010000001">
    <property type="protein sequence ID" value="NYG37345.1"/>
    <property type="molecule type" value="Genomic_DNA"/>
</dbReference>
<dbReference type="GO" id="GO:0006742">
    <property type="term" value="P:NADP+ catabolic process"/>
    <property type="evidence" value="ECO:0007669"/>
    <property type="project" value="TreeGrafter"/>
</dbReference>
<dbReference type="GO" id="GO:0046872">
    <property type="term" value="F:metal ion binding"/>
    <property type="evidence" value="ECO:0007669"/>
    <property type="project" value="UniProtKB-KW"/>
</dbReference>
<dbReference type="InterPro" id="IPR015375">
    <property type="entry name" value="NADH_PPase-like_N"/>
</dbReference>
<comment type="catalytic activity">
    <reaction evidence="9">
        <text>a 5'-end NAD(+)-phospho-ribonucleoside in mRNA + H2O = a 5'-end phospho-adenosine-phospho-ribonucleoside in mRNA + beta-nicotinamide D-ribonucleotide + 2 H(+)</text>
        <dbReference type="Rhea" id="RHEA:60876"/>
        <dbReference type="Rhea" id="RHEA-COMP:15698"/>
        <dbReference type="Rhea" id="RHEA-COMP:15719"/>
        <dbReference type="ChEBI" id="CHEBI:14649"/>
        <dbReference type="ChEBI" id="CHEBI:15377"/>
        <dbReference type="ChEBI" id="CHEBI:15378"/>
        <dbReference type="ChEBI" id="CHEBI:144029"/>
        <dbReference type="ChEBI" id="CHEBI:144051"/>
    </reaction>
    <physiologicalReaction direction="left-to-right" evidence="9">
        <dbReference type="Rhea" id="RHEA:60877"/>
    </physiologicalReaction>
</comment>
<evidence type="ECO:0000256" key="2">
    <source>
        <dbReference type="ARBA" id="ARBA00001947"/>
    </source>
</evidence>
<dbReference type="InterPro" id="IPR015797">
    <property type="entry name" value="NUDIX_hydrolase-like_dom_sf"/>
</dbReference>
<dbReference type="InterPro" id="IPR015376">
    <property type="entry name" value="Znr_NADH_PPase"/>
</dbReference>
<dbReference type="Gene3D" id="3.90.79.20">
    <property type="match status" value="1"/>
</dbReference>
<gene>
    <name evidence="12" type="ORF">BJY28_001814</name>
</gene>
<reference evidence="12 13" key="1">
    <citation type="submission" date="2020-07" db="EMBL/GenBank/DDBJ databases">
        <title>Sequencing the genomes of 1000 actinobacteria strains.</title>
        <authorList>
            <person name="Klenk H.-P."/>
        </authorList>
    </citation>
    <scope>NUCLEOTIDE SEQUENCE [LARGE SCALE GENOMIC DNA]</scope>
    <source>
        <strain evidence="12 13">DSM 24723</strain>
    </source>
</reference>
<keyword evidence="6 12" id="KW-0378">Hydrolase</keyword>
<dbReference type="Pfam" id="PF09297">
    <property type="entry name" value="Zn_ribbon_NUD"/>
    <property type="match status" value="1"/>
</dbReference>
<evidence type="ECO:0000313" key="12">
    <source>
        <dbReference type="EMBL" id="NYG37345.1"/>
    </source>
</evidence>
<keyword evidence="7" id="KW-0460">Magnesium</keyword>
<organism evidence="12 13">
    <name type="scientific">Janibacter alkaliphilus</name>
    <dbReference type="NCBI Taxonomy" id="1069963"/>
    <lineage>
        <taxon>Bacteria</taxon>
        <taxon>Bacillati</taxon>
        <taxon>Actinomycetota</taxon>
        <taxon>Actinomycetes</taxon>
        <taxon>Micrococcales</taxon>
        <taxon>Intrasporangiaceae</taxon>
        <taxon>Janibacter</taxon>
    </lineage>
</organism>
<evidence type="ECO:0000256" key="4">
    <source>
        <dbReference type="ARBA" id="ARBA00012381"/>
    </source>
</evidence>
<dbReference type="InterPro" id="IPR000086">
    <property type="entry name" value="NUDIX_hydrolase_dom"/>
</dbReference>
<dbReference type="NCBIfam" id="NF001299">
    <property type="entry name" value="PRK00241.1"/>
    <property type="match status" value="1"/>
</dbReference>
<dbReference type="PANTHER" id="PTHR42904:SF6">
    <property type="entry name" value="NAD-CAPPED RNA HYDROLASE NUDT12"/>
    <property type="match status" value="1"/>
</dbReference>
<comment type="caution">
    <text evidence="12">The sequence shown here is derived from an EMBL/GenBank/DDBJ whole genome shotgun (WGS) entry which is preliminary data.</text>
</comment>
<evidence type="ECO:0000256" key="7">
    <source>
        <dbReference type="ARBA" id="ARBA00022842"/>
    </source>
</evidence>
<dbReference type="PROSITE" id="PS51462">
    <property type="entry name" value="NUDIX"/>
    <property type="match status" value="1"/>
</dbReference>
<evidence type="ECO:0000256" key="3">
    <source>
        <dbReference type="ARBA" id="ARBA00009595"/>
    </source>
</evidence>
<feature type="domain" description="Nudix hydrolase" evidence="11">
    <location>
        <begin position="166"/>
        <end position="290"/>
    </location>
</feature>
<dbReference type="CDD" id="cd03429">
    <property type="entry name" value="NUDIX_NADH_pyrophosphatase_Nudt13"/>
    <property type="match status" value="1"/>
</dbReference>
<feature type="compositionally biased region" description="Basic and acidic residues" evidence="10">
    <location>
        <begin position="16"/>
        <end position="26"/>
    </location>
</feature>
<evidence type="ECO:0000256" key="8">
    <source>
        <dbReference type="ARBA" id="ARBA00023027"/>
    </source>
</evidence>
<dbReference type="AlphaFoldDB" id="A0A852XFN2"/>
<evidence type="ECO:0000256" key="10">
    <source>
        <dbReference type="SAM" id="MobiDB-lite"/>
    </source>
</evidence>
<comment type="cofactor">
    <cofactor evidence="1">
        <name>Mg(2+)</name>
        <dbReference type="ChEBI" id="CHEBI:18420"/>
    </cofactor>
</comment>
<keyword evidence="8" id="KW-0520">NAD</keyword>
<evidence type="ECO:0000256" key="5">
    <source>
        <dbReference type="ARBA" id="ARBA00022723"/>
    </source>
</evidence>
<dbReference type="InterPro" id="IPR050241">
    <property type="entry name" value="NAD-cap_RNA_hydrolase_NudC"/>
</dbReference>
<proteinExistence type="inferred from homology"/>
<keyword evidence="5" id="KW-0479">Metal-binding</keyword>
<dbReference type="Proteomes" id="UP000592181">
    <property type="component" value="Unassembled WGS sequence"/>
</dbReference>
<evidence type="ECO:0000256" key="6">
    <source>
        <dbReference type="ARBA" id="ARBA00022801"/>
    </source>
</evidence>
<dbReference type="Pfam" id="PF00293">
    <property type="entry name" value="NUDIX"/>
    <property type="match status" value="1"/>
</dbReference>
<evidence type="ECO:0000313" key="13">
    <source>
        <dbReference type="Proteomes" id="UP000592181"/>
    </source>
</evidence>
<feature type="region of interest" description="Disordered" evidence="10">
    <location>
        <begin position="1"/>
        <end position="26"/>
    </location>
</feature>
<accession>A0A852XFN2</accession>
<evidence type="ECO:0000256" key="1">
    <source>
        <dbReference type="ARBA" id="ARBA00001946"/>
    </source>
</evidence>
<dbReference type="Gene3D" id="3.90.79.10">
    <property type="entry name" value="Nucleoside Triphosphate Pyrophosphohydrolase"/>
    <property type="match status" value="1"/>
</dbReference>
<dbReference type="Pfam" id="PF09296">
    <property type="entry name" value="NUDIX-like"/>
    <property type="match status" value="1"/>
</dbReference>
<keyword evidence="13" id="KW-1185">Reference proteome</keyword>
<evidence type="ECO:0000259" key="11">
    <source>
        <dbReference type="PROSITE" id="PS51462"/>
    </source>
</evidence>
<dbReference type="GO" id="GO:0019677">
    <property type="term" value="P:NAD+ catabolic process"/>
    <property type="evidence" value="ECO:0007669"/>
    <property type="project" value="TreeGrafter"/>
</dbReference>
<comment type="cofactor">
    <cofactor evidence="2">
        <name>Zn(2+)</name>
        <dbReference type="ChEBI" id="CHEBI:29105"/>
    </cofactor>
</comment>
<name>A0A852XFN2_9MICO</name>
<sequence length="310" mass="33259">MPLDPFADLPLTLPGADREGHRRTDPGRLDEALTDLATRVLDVTAGRVQTRDGELRLRPATASDADRLVLHLGRLDGGAVLAVVHDPPSPEQATGDEDDLDAAAWTDLRGAADGLPAAQASLAATAVALANWHAAHPRCPRCGEPAEPAAAGWVRRCPADGSEHHPRTDPAVIVAVTDPDDRLLLARNQGWPEGRFAIIAGFVEPGETLAAAVAREVGEEVGLQVEDVRYAADQPWPFPASLMIGFSARATGTEITLLDGEIAEAGWYTRQEYLEAVRSGRVRRAGRLSISARLVEQWLGRRLDDLDDRG</sequence>
<dbReference type="EC" id="3.6.1.22" evidence="4"/>
<comment type="similarity">
    <text evidence="3">Belongs to the Nudix hydrolase family. NudC subfamily.</text>
</comment>
<dbReference type="PANTHER" id="PTHR42904">
    <property type="entry name" value="NUDIX HYDROLASE, NUDC SUBFAMILY"/>
    <property type="match status" value="1"/>
</dbReference>
<dbReference type="InterPro" id="IPR049734">
    <property type="entry name" value="NudC-like_C"/>
</dbReference>
<dbReference type="RefSeq" id="WP_179462723.1">
    <property type="nucleotide sequence ID" value="NZ_JACBZX010000001.1"/>
</dbReference>